<proteinExistence type="predicted"/>
<dbReference type="Pfam" id="PF00583">
    <property type="entry name" value="Acetyltransf_1"/>
    <property type="match status" value="1"/>
</dbReference>
<dbReference type="GO" id="GO:0016747">
    <property type="term" value="F:acyltransferase activity, transferring groups other than amino-acyl groups"/>
    <property type="evidence" value="ECO:0007669"/>
    <property type="project" value="InterPro"/>
</dbReference>
<evidence type="ECO:0000313" key="3">
    <source>
        <dbReference type="Proteomes" id="UP000095495"/>
    </source>
</evidence>
<gene>
    <name evidence="2" type="ORF">ERS852420_01108</name>
</gene>
<reference evidence="2 3" key="1">
    <citation type="submission" date="2015-09" db="EMBL/GenBank/DDBJ databases">
        <authorList>
            <consortium name="Pathogen Informatics"/>
        </authorList>
    </citation>
    <scope>NUCLEOTIDE SEQUENCE [LARGE SCALE GENOMIC DNA]</scope>
    <source>
        <strain evidence="2 3">2789STDY5608863</strain>
    </source>
</reference>
<dbReference type="InterPro" id="IPR052777">
    <property type="entry name" value="Acetyltransferase_Enz"/>
</dbReference>
<dbReference type="InterPro" id="IPR000182">
    <property type="entry name" value="GNAT_dom"/>
</dbReference>
<organism evidence="2 3">
    <name type="scientific">Roseburia faecis</name>
    <dbReference type="NCBI Taxonomy" id="301302"/>
    <lineage>
        <taxon>Bacteria</taxon>
        <taxon>Bacillati</taxon>
        <taxon>Bacillota</taxon>
        <taxon>Clostridia</taxon>
        <taxon>Lachnospirales</taxon>
        <taxon>Lachnospiraceae</taxon>
        <taxon>Roseburia</taxon>
    </lineage>
</organism>
<sequence>MADIEFIRCTGTNKDFIENCQLLDMDLDRRVGRVIKRDKYKQYNQLDEIKEAVVVYVDGKVAGAGAIREYQYGDIDNATELKRVFVRDEFQGKGIGTKLVLELIEWAKELGYRKMILETGELLQESCYVYRKVGFNKMDNYGPYVSMPESLCMMKEL</sequence>
<evidence type="ECO:0000259" key="1">
    <source>
        <dbReference type="PROSITE" id="PS51186"/>
    </source>
</evidence>
<dbReference type="Proteomes" id="UP000095495">
    <property type="component" value="Unassembled WGS sequence"/>
</dbReference>
<dbReference type="InterPro" id="IPR016181">
    <property type="entry name" value="Acyl_CoA_acyltransferase"/>
</dbReference>
<dbReference type="Gene3D" id="3.40.630.30">
    <property type="match status" value="1"/>
</dbReference>
<dbReference type="AlphaFoldDB" id="A0A173S5X2"/>
<evidence type="ECO:0000313" key="2">
    <source>
        <dbReference type="EMBL" id="CUM85159.1"/>
    </source>
</evidence>
<protein>
    <submittedName>
        <fullName evidence="2">N-acetylglutamate synthase</fullName>
    </submittedName>
</protein>
<feature type="domain" description="N-acetyltransferase" evidence="1">
    <location>
        <begin position="4"/>
        <end position="157"/>
    </location>
</feature>
<name>A0A173S5X2_9FIRM</name>
<dbReference type="PROSITE" id="PS51186">
    <property type="entry name" value="GNAT"/>
    <property type="match status" value="1"/>
</dbReference>
<dbReference type="PANTHER" id="PTHR43305:SF1">
    <property type="entry name" value="FAMILY N-ACETYLTRANSFERASE, PUTATIVE (AFU_ORTHOLOGUE AFUA_2G01380)-RELATED"/>
    <property type="match status" value="1"/>
</dbReference>
<dbReference type="RefSeq" id="WP_055261844.1">
    <property type="nucleotide sequence ID" value="NZ_CYXV01000003.1"/>
</dbReference>
<accession>A0A173S5X2</accession>
<dbReference type="SUPFAM" id="SSF55729">
    <property type="entry name" value="Acyl-CoA N-acyltransferases (Nat)"/>
    <property type="match status" value="1"/>
</dbReference>
<dbReference type="CDD" id="cd04301">
    <property type="entry name" value="NAT_SF"/>
    <property type="match status" value="1"/>
</dbReference>
<dbReference type="EMBL" id="CYXV01000003">
    <property type="protein sequence ID" value="CUM85159.1"/>
    <property type="molecule type" value="Genomic_DNA"/>
</dbReference>
<dbReference type="PANTHER" id="PTHR43305">
    <property type="entry name" value="FAMILY N-ACETYLTRANSFERASE, PUTATIVE (AFU_ORTHOLOGUE AFUA_2G01380)-RELATED"/>
    <property type="match status" value="1"/>
</dbReference>